<accession>A0A1V3ISH7</accession>
<evidence type="ECO:0000259" key="1">
    <source>
        <dbReference type="Pfam" id="PF07484"/>
    </source>
</evidence>
<reference evidence="4 5" key="1">
    <citation type="submission" date="2016-10" db="EMBL/GenBank/DDBJ databases">
        <title>Rodentibacter gen. nov. and new species.</title>
        <authorList>
            <person name="Christensen H."/>
        </authorList>
    </citation>
    <scope>NUCLEOTIDE SEQUENCE [LARGE SCALE GENOMIC DNA]</scope>
    <source>
        <strain evidence="2 4">H1983213011</strain>
        <strain evidence="3 5">H1987082031</strain>
    </source>
</reference>
<organism evidence="2 4">
    <name type="scientific">Rodentibacter trehalosifermentans</name>
    <dbReference type="NCBI Taxonomy" id="1908263"/>
    <lineage>
        <taxon>Bacteria</taxon>
        <taxon>Pseudomonadati</taxon>
        <taxon>Pseudomonadota</taxon>
        <taxon>Gammaproteobacteria</taxon>
        <taxon>Pasteurellales</taxon>
        <taxon>Pasteurellaceae</taxon>
        <taxon>Rodentibacter</taxon>
    </lineage>
</organism>
<dbReference type="InterPro" id="IPR011083">
    <property type="entry name" value="Phage_tail_collar_dom"/>
</dbReference>
<dbReference type="EMBL" id="MLHL01000107">
    <property type="protein sequence ID" value="OOF45051.1"/>
    <property type="molecule type" value="Genomic_DNA"/>
</dbReference>
<keyword evidence="5" id="KW-1185">Reference proteome</keyword>
<feature type="domain" description="Phage tail collar" evidence="1">
    <location>
        <begin position="1"/>
        <end position="45"/>
    </location>
</feature>
<evidence type="ECO:0000313" key="4">
    <source>
        <dbReference type="Proteomes" id="UP000188728"/>
    </source>
</evidence>
<proteinExistence type="predicted"/>
<protein>
    <recommendedName>
        <fullName evidence="1">Phage tail collar domain-containing protein</fullName>
    </recommendedName>
</protein>
<name>A0A1V3IQV1_9PAST</name>
<dbReference type="Proteomes" id="UP000188728">
    <property type="component" value="Unassembled WGS sequence"/>
</dbReference>
<dbReference type="Gene3D" id="3.90.1340.10">
    <property type="entry name" value="Phage tail collar domain"/>
    <property type="match status" value="1"/>
</dbReference>
<dbReference type="SUPFAM" id="SSF88874">
    <property type="entry name" value="Receptor-binding domain of short tail fibre protein gp12"/>
    <property type="match status" value="1"/>
</dbReference>
<evidence type="ECO:0000313" key="5">
    <source>
        <dbReference type="Proteomes" id="UP000189161"/>
    </source>
</evidence>
<dbReference type="Proteomes" id="UP000189161">
    <property type="component" value="Unassembled WGS sequence"/>
</dbReference>
<accession>A0A1V3IQV1</accession>
<gene>
    <name evidence="2" type="ORF">BKK51_08765</name>
    <name evidence="3" type="ORF">BKK52_12915</name>
</gene>
<evidence type="ECO:0000313" key="2">
    <source>
        <dbReference type="EMBL" id="OOF44491.1"/>
    </source>
</evidence>
<dbReference type="InterPro" id="IPR037053">
    <property type="entry name" value="Phage_tail_collar_dom_sf"/>
</dbReference>
<dbReference type="Pfam" id="PF07484">
    <property type="entry name" value="Collar"/>
    <property type="match status" value="1"/>
</dbReference>
<sequence>MPYPLAAIPDGCLAMNGQRFDKNRYPKLAQKYPEGTLPDLRGEFIRGWDNERGVDSERGLLSAQGDTIRNMTGFFNGSLHKHYSDGFTKGVPNKVYLDGVFGLNPNNHNIALSTVNITTVKDYADGINFDASRVVPTASENRPRNIAFHYICLAA</sequence>
<dbReference type="PANTHER" id="PTHR35191">
    <property type="entry name" value="PROPHAGE SIDE TAIL FIBER PROTEIN HOMOLOG STFQ-RELATED"/>
    <property type="match status" value="1"/>
</dbReference>
<dbReference type="InterPro" id="IPR051934">
    <property type="entry name" value="Phage_Tail_Fiber_Structural"/>
</dbReference>
<dbReference type="PANTHER" id="PTHR35191:SF1">
    <property type="entry name" value="PROPHAGE SIDE TAIL FIBER PROTEIN HOMOLOG STFQ-RELATED"/>
    <property type="match status" value="1"/>
</dbReference>
<evidence type="ECO:0000313" key="3">
    <source>
        <dbReference type="EMBL" id="OOF45051.1"/>
    </source>
</evidence>
<comment type="caution">
    <text evidence="2">The sequence shown here is derived from an EMBL/GenBank/DDBJ whole genome shotgun (WGS) entry which is preliminary data.</text>
</comment>
<dbReference type="EMBL" id="MLHK01000051">
    <property type="protein sequence ID" value="OOF44491.1"/>
    <property type="molecule type" value="Genomic_DNA"/>
</dbReference>
<dbReference type="AlphaFoldDB" id="A0A1V3IQV1"/>